<dbReference type="PROSITE" id="PS51257">
    <property type="entry name" value="PROKAR_LIPOPROTEIN"/>
    <property type="match status" value="1"/>
</dbReference>
<organism evidence="3 4">
    <name type="scientific">Sphingomonas aquatilis</name>
    <dbReference type="NCBI Taxonomy" id="93063"/>
    <lineage>
        <taxon>Bacteria</taxon>
        <taxon>Pseudomonadati</taxon>
        <taxon>Pseudomonadota</taxon>
        <taxon>Alphaproteobacteria</taxon>
        <taxon>Sphingomonadales</taxon>
        <taxon>Sphingomonadaceae</taxon>
        <taxon>Sphingomonas</taxon>
    </lineage>
</organism>
<keyword evidence="2" id="KW-0732">Signal</keyword>
<sequence>MRASGTAVCIAIAMLAGCSKAPDNTDAPAASDTAGAPGIAVTAAPGVAFNYRYGFRLPPRAIAAVQEAHASTCEKLGIARCRITGMDYRVVGENDIRGSLHFKLDPAIARAFGKRGIDIVQDAKGTLVSAEITGTDAAEAIERAGGTQAEAAAAVARADAALARSGAGAEERAELQRQRAAAATAARDAAATAADNRASLARTPMTFDYESGDAVRGFDTSAPLTSALDTMVASGQVTLAVLLGIVAIFGPPAIVFVIGLLLWRRMRRPVARWRRQADD</sequence>
<evidence type="ECO:0008006" key="5">
    <source>
        <dbReference type="Google" id="ProtNLM"/>
    </source>
</evidence>
<gene>
    <name evidence="3" type="ORF">GGR47_002975</name>
</gene>
<dbReference type="AlphaFoldDB" id="A0AAW3TW59"/>
<feature type="signal peptide" evidence="2">
    <location>
        <begin position="1"/>
        <end position="21"/>
    </location>
</feature>
<evidence type="ECO:0000313" key="3">
    <source>
        <dbReference type="EMBL" id="MBB3876716.1"/>
    </source>
</evidence>
<comment type="caution">
    <text evidence="3">The sequence shown here is derived from an EMBL/GenBank/DDBJ whole genome shotgun (WGS) entry which is preliminary data.</text>
</comment>
<dbReference type="EMBL" id="JACIDB010000007">
    <property type="protein sequence ID" value="MBB3876716.1"/>
    <property type="molecule type" value="Genomic_DNA"/>
</dbReference>
<feature type="transmembrane region" description="Helical" evidence="1">
    <location>
        <begin position="239"/>
        <end position="263"/>
    </location>
</feature>
<keyword evidence="1" id="KW-1133">Transmembrane helix</keyword>
<protein>
    <recommendedName>
        <fullName evidence="5">DUF4349 domain-containing protein</fullName>
    </recommendedName>
</protein>
<dbReference type="Proteomes" id="UP000528945">
    <property type="component" value="Unassembled WGS sequence"/>
</dbReference>
<proteinExistence type="predicted"/>
<keyword evidence="1" id="KW-0472">Membrane</keyword>
<evidence type="ECO:0000256" key="1">
    <source>
        <dbReference type="SAM" id="Phobius"/>
    </source>
</evidence>
<evidence type="ECO:0000313" key="4">
    <source>
        <dbReference type="Proteomes" id="UP000528945"/>
    </source>
</evidence>
<reference evidence="3 4" key="1">
    <citation type="submission" date="2020-08" db="EMBL/GenBank/DDBJ databases">
        <title>Genomic Encyclopedia of Type Strains, Phase IV (KMG-IV): sequencing the most valuable type-strain genomes for metagenomic binning, comparative biology and taxonomic classification.</title>
        <authorList>
            <person name="Goeker M."/>
        </authorList>
    </citation>
    <scope>NUCLEOTIDE SEQUENCE [LARGE SCALE GENOMIC DNA]</scope>
    <source>
        <strain evidence="3 4">DSM 15581</strain>
    </source>
</reference>
<keyword evidence="4" id="KW-1185">Reference proteome</keyword>
<accession>A0AAW3TW59</accession>
<evidence type="ECO:0000256" key="2">
    <source>
        <dbReference type="SAM" id="SignalP"/>
    </source>
</evidence>
<feature type="chain" id="PRO_5043946667" description="DUF4349 domain-containing protein" evidence="2">
    <location>
        <begin position="22"/>
        <end position="279"/>
    </location>
</feature>
<keyword evidence="1" id="KW-0812">Transmembrane</keyword>
<dbReference type="RefSeq" id="WP_183949576.1">
    <property type="nucleotide sequence ID" value="NZ_JACIDB010000007.1"/>
</dbReference>
<name>A0AAW3TW59_9SPHN</name>